<comment type="caution">
    <text evidence="2">The sequence shown here is derived from an EMBL/GenBank/DDBJ whole genome shotgun (WGS) entry which is preliminary data.</text>
</comment>
<dbReference type="InterPro" id="IPR009693">
    <property type="entry name" value="Glucitol_operon_activator"/>
</dbReference>
<sequence>MHPGNLIILVGSAWILQYVFTWFQLQHYRKTMRTLVQAYKGREDYSLFSGVCRKALGKGAIVIAIVDSNEVIHRCEVLSGMSVFAKFKPLDGYVGRSLTDIGTETREIISRKRSVSSQKKSLAKALLMVVENAQRSNEEKRRQVSRRARVRKVMS</sequence>
<evidence type="ECO:0000313" key="3">
    <source>
        <dbReference type="Proteomes" id="UP001579974"/>
    </source>
</evidence>
<keyword evidence="1" id="KW-0812">Transmembrane</keyword>
<dbReference type="RefSeq" id="WP_275475483.1">
    <property type="nucleotide sequence ID" value="NZ_CP162940.1"/>
</dbReference>
<feature type="transmembrane region" description="Helical" evidence="1">
    <location>
        <begin position="6"/>
        <end position="25"/>
    </location>
</feature>
<evidence type="ECO:0000313" key="2">
    <source>
        <dbReference type="EMBL" id="MFB5189451.1"/>
    </source>
</evidence>
<evidence type="ECO:0000256" key="1">
    <source>
        <dbReference type="SAM" id="Phobius"/>
    </source>
</evidence>
<name>A0ABV5ABL8_9BACL</name>
<proteinExistence type="predicted"/>
<keyword evidence="3" id="KW-1185">Reference proteome</keyword>
<organism evidence="2 3">
    <name type="scientific">Alicyclobacillus fastidiosus</name>
    <dbReference type="NCBI Taxonomy" id="392011"/>
    <lineage>
        <taxon>Bacteria</taxon>
        <taxon>Bacillati</taxon>
        <taxon>Bacillota</taxon>
        <taxon>Bacilli</taxon>
        <taxon>Bacillales</taxon>
        <taxon>Alicyclobacillaceae</taxon>
        <taxon>Alicyclobacillus</taxon>
    </lineage>
</organism>
<accession>A0ABV5ABL8</accession>
<dbReference type="EMBL" id="JBDXSU010000003">
    <property type="protein sequence ID" value="MFB5189451.1"/>
    <property type="molecule type" value="Genomic_DNA"/>
</dbReference>
<dbReference type="Pfam" id="PF06923">
    <property type="entry name" value="GutM"/>
    <property type="match status" value="1"/>
</dbReference>
<keyword evidence="1" id="KW-1133">Transmembrane helix</keyword>
<keyword evidence="1" id="KW-0472">Membrane</keyword>
<reference evidence="2 3" key="1">
    <citation type="journal article" date="2024" name="Int. J. Mol. Sci.">
        <title>Exploration of Alicyclobacillus spp. Genome in Search of Antibiotic Resistance.</title>
        <authorList>
            <person name="Bucka-Kolendo J."/>
            <person name="Kiousi D.E."/>
            <person name="Dekowska A."/>
            <person name="Mikolajczuk-Szczyrba A."/>
            <person name="Karadedos D.M."/>
            <person name="Michael P."/>
            <person name="Galanis A."/>
            <person name="Sokolowska B."/>
        </authorList>
    </citation>
    <scope>NUCLEOTIDE SEQUENCE [LARGE SCALE GENOMIC DNA]</scope>
    <source>
        <strain evidence="2 3">KKP 3000</strain>
    </source>
</reference>
<gene>
    <name evidence="2" type="ORF">KKP3000_002723</name>
</gene>
<dbReference type="Proteomes" id="UP001579974">
    <property type="component" value="Unassembled WGS sequence"/>
</dbReference>
<protein>
    <submittedName>
        <fullName evidence="2">Transcriptional regulator GutM</fullName>
    </submittedName>
</protein>